<reference evidence="4 5" key="1">
    <citation type="submission" date="2014-02" db="EMBL/GenBank/DDBJ databases">
        <title>The small core and large imbalanced accessory genome model reveals a collaborative survival strategy of Sorangium cellulosum strains in nature.</title>
        <authorList>
            <person name="Han K."/>
            <person name="Peng R."/>
            <person name="Blom J."/>
            <person name="Li Y.-Z."/>
        </authorList>
    </citation>
    <scope>NUCLEOTIDE SEQUENCE [LARGE SCALE GENOMIC DNA]</scope>
    <source>
        <strain evidence="4 5">So0011-07</strain>
    </source>
</reference>
<comment type="caution">
    <text evidence="4">The sequence shown here is derived from an EMBL/GenBank/DDBJ whole genome shotgun (WGS) entry which is preliminary data.</text>
</comment>
<evidence type="ECO:0000259" key="3">
    <source>
        <dbReference type="PROSITE" id="PS50110"/>
    </source>
</evidence>
<keyword evidence="1 2" id="KW-0597">Phosphoprotein</keyword>
<dbReference type="Proteomes" id="UP000075635">
    <property type="component" value="Unassembled WGS sequence"/>
</dbReference>
<evidence type="ECO:0000313" key="5">
    <source>
        <dbReference type="Proteomes" id="UP000075635"/>
    </source>
</evidence>
<dbReference type="SUPFAM" id="SSF52172">
    <property type="entry name" value="CheY-like"/>
    <property type="match status" value="1"/>
</dbReference>
<dbReference type="PANTHER" id="PTHR44591">
    <property type="entry name" value="STRESS RESPONSE REGULATOR PROTEIN 1"/>
    <property type="match status" value="1"/>
</dbReference>
<feature type="modified residue" description="4-aspartylphosphate" evidence="2">
    <location>
        <position position="60"/>
    </location>
</feature>
<evidence type="ECO:0000256" key="2">
    <source>
        <dbReference type="PROSITE-ProRule" id="PRU00169"/>
    </source>
</evidence>
<dbReference type="PANTHER" id="PTHR44591:SF23">
    <property type="entry name" value="CHEY SUBFAMILY"/>
    <property type="match status" value="1"/>
</dbReference>
<evidence type="ECO:0000313" key="4">
    <source>
        <dbReference type="EMBL" id="KYF76216.1"/>
    </source>
</evidence>
<feature type="domain" description="Response regulatory" evidence="3">
    <location>
        <begin position="10"/>
        <end position="125"/>
    </location>
</feature>
<dbReference type="SMART" id="SM00448">
    <property type="entry name" value="REC"/>
    <property type="match status" value="1"/>
</dbReference>
<gene>
    <name evidence="4" type="ORF">BE17_34310</name>
</gene>
<accession>A0A150R8E5</accession>
<dbReference type="InterPro" id="IPR011006">
    <property type="entry name" value="CheY-like_superfamily"/>
</dbReference>
<sequence length="125" mass="13561">MSPQDDQRDGVLIVDDDSGFRSVVEELLQAFGYEVVCAENGSVALDLLRRGLRPSIILLDLMMPEINGWEFLALKRQEPALANIPVAILSGVDSLEAKAATLDACALLKKPLDLDTLLAVVARTQ</sequence>
<dbReference type="InterPro" id="IPR050595">
    <property type="entry name" value="Bact_response_regulator"/>
</dbReference>
<dbReference type="GO" id="GO:0000160">
    <property type="term" value="P:phosphorelay signal transduction system"/>
    <property type="evidence" value="ECO:0007669"/>
    <property type="project" value="InterPro"/>
</dbReference>
<proteinExistence type="predicted"/>
<dbReference type="AlphaFoldDB" id="A0A150R8E5"/>
<dbReference type="EMBL" id="JEMB01003034">
    <property type="protein sequence ID" value="KYF76216.1"/>
    <property type="molecule type" value="Genomic_DNA"/>
</dbReference>
<protein>
    <recommendedName>
        <fullName evidence="3">Response regulatory domain-containing protein</fullName>
    </recommendedName>
</protein>
<name>A0A150R8E5_SORCE</name>
<organism evidence="4 5">
    <name type="scientific">Sorangium cellulosum</name>
    <name type="common">Polyangium cellulosum</name>
    <dbReference type="NCBI Taxonomy" id="56"/>
    <lineage>
        <taxon>Bacteria</taxon>
        <taxon>Pseudomonadati</taxon>
        <taxon>Myxococcota</taxon>
        <taxon>Polyangia</taxon>
        <taxon>Polyangiales</taxon>
        <taxon>Polyangiaceae</taxon>
        <taxon>Sorangium</taxon>
    </lineage>
</organism>
<evidence type="ECO:0000256" key="1">
    <source>
        <dbReference type="ARBA" id="ARBA00022553"/>
    </source>
</evidence>
<dbReference type="PROSITE" id="PS50110">
    <property type="entry name" value="RESPONSE_REGULATORY"/>
    <property type="match status" value="1"/>
</dbReference>
<dbReference type="Pfam" id="PF00072">
    <property type="entry name" value="Response_reg"/>
    <property type="match status" value="1"/>
</dbReference>
<dbReference type="Gene3D" id="3.40.50.2300">
    <property type="match status" value="1"/>
</dbReference>
<dbReference type="InterPro" id="IPR001789">
    <property type="entry name" value="Sig_transdc_resp-reg_receiver"/>
</dbReference>